<dbReference type="EMBL" id="JASCZI010151043">
    <property type="protein sequence ID" value="MED6167596.1"/>
    <property type="molecule type" value="Genomic_DNA"/>
</dbReference>
<sequence length="147" mass="15364">MSKRIREVISQPPPDTQFIIKCGSCPCGTSCDGGDQLPPLLPLFPSPPLPPPPPPSTPPPLPLPDISSPPEDECSPPPVSPPPPPPPSPPPPRPPPPPPSPPPPPRFVYVTGVPADVYNYYSAAQNRGVGLLALVGFGLLSLAIMFE</sequence>
<feature type="transmembrane region" description="Helical" evidence="2">
    <location>
        <begin position="128"/>
        <end position="146"/>
    </location>
</feature>
<evidence type="ECO:0000256" key="1">
    <source>
        <dbReference type="SAM" id="MobiDB-lite"/>
    </source>
</evidence>
<keyword evidence="2" id="KW-1133">Transmembrane helix</keyword>
<dbReference type="Proteomes" id="UP001341840">
    <property type="component" value="Unassembled WGS sequence"/>
</dbReference>
<feature type="compositionally biased region" description="Pro residues" evidence="1">
    <location>
        <begin position="75"/>
        <end position="106"/>
    </location>
</feature>
<proteinExistence type="predicted"/>
<accession>A0ABU6V1V1</accession>
<dbReference type="PRINTS" id="PR01217">
    <property type="entry name" value="PRICHEXTENSN"/>
</dbReference>
<keyword evidence="2" id="KW-0812">Transmembrane</keyword>
<evidence type="ECO:0000313" key="3">
    <source>
        <dbReference type="EMBL" id="MED6167596.1"/>
    </source>
</evidence>
<protein>
    <submittedName>
        <fullName evidence="3">Uncharacterized protein</fullName>
    </submittedName>
</protein>
<feature type="compositionally biased region" description="Pro residues" evidence="1">
    <location>
        <begin position="39"/>
        <end position="63"/>
    </location>
</feature>
<evidence type="ECO:0000313" key="4">
    <source>
        <dbReference type="Proteomes" id="UP001341840"/>
    </source>
</evidence>
<keyword evidence="4" id="KW-1185">Reference proteome</keyword>
<dbReference type="PANTHER" id="PTHR35094:SF7">
    <property type="entry name" value="LEUCINE-RICH REPEAT EXTENSIN-LIKE PROTEIN 2"/>
    <property type="match status" value="1"/>
</dbReference>
<dbReference type="PANTHER" id="PTHR35094">
    <property type="entry name" value="LEUCINE-RICH REPEAT EXTENSIN-LIKE PROTEIN 2"/>
    <property type="match status" value="1"/>
</dbReference>
<keyword evidence="2" id="KW-0472">Membrane</keyword>
<evidence type="ECO:0000256" key="2">
    <source>
        <dbReference type="SAM" id="Phobius"/>
    </source>
</evidence>
<gene>
    <name evidence="3" type="ORF">PIB30_004406</name>
</gene>
<name>A0ABU6V1V1_9FABA</name>
<feature type="region of interest" description="Disordered" evidence="1">
    <location>
        <begin position="36"/>
        <end position="106"/>
    </location>
</feature>
<organism evidence="3 4">
    <name type="scientific">Stylosanthes scabra</name>
    <dbReference type="NCBI Taxonomy" id="79078"/>
    <lineage>
        <taxon>Eukaryota</taxon>
        <taxon>Viridiplantae</taxon>
        <taxon>Streptophyta</taxon>
        <taxon>Embryophyta</taxon>
        <taxon>Tracheophyta</taxon>
        <taxon>Spermatophyta</taxon>
        <taxon>Magnoliopsida</taxon>
        <taxon>eudicotyledons</taxon>
        <taxon>Gunneridae</taxon>
        <taxon>Pentapetalae</taxon>
        <taxon>rosids</taxon>
        <taxon>fabids</taxon>
        <taxon>Fabales</taxon>
        <taxon>Fabaceae</taxon>
        <taxon>Papilionoideae</taxon>
        <taxon>50 kb inversion clade</taxon>
        <taxon>dalbergioids sensu lato</taxon>
        <taxon>Dalbergieae</taxon>
        <taxon>Pterocarpus clade</taxon>
        <taxon>Stylosanthes</taxon>
    </lineage>
</organism>
<reference evidence="3 4" key="1">
    <citation type="journal article" date="2023" name="Plants (Basel)">
        <title>Bridging the Gap: Combining Genomics and Transcriptomics Approaches to Understand Stylosanthes scabra, an Orphan Legume from the Brazilian Caatinga.</title>
        <authorList>
            <person name="Ferreira-Neto J.R.C."/>
            <person name="da Silva M.D."/>
            <person name="Binneck E."/>
            <person name="de Melo N.F."/>
            <person name="da Silva R.H."/>
            <person name="de Melo A.L.T.M."/>
            <person name="Pandolfi V."/>
            <person name="Bustamante F.O."/>
            <person name="Brasileiro-Vidal A.C."/>
            <person name="Benko-Iseppon A.M."/>
        </authorList>
    </citation>
    <scope>NUCLEOTIDE SEQUENCE [LARGE SCALE GENOMIC DNA]</scope>
    <source>
        <tissue evidence="3">Leaves</tissue>
    </source>
</reference>
<comment type="caution">
    <text evidence="3">The sequence shown here is derived from an EMBL/GenBank/DDBJ whole genome shotgun (WGS) entry which is preliminary data.</text>
</comment>